<evidence type="ECO:0000313" key="1">
    <source>
        <dbReference type="EMBL" id="MFC7089511.1"/>
    </source>
</evidence>
<evidence type="ECO:0000313" key="2">
    <source>
        <dbReference type="Proteomes" id="UP001596411"/>
    </source>
</evidence>
<comment type="caution">
    <text evidence="1">The sequence shown here is derived from an EMBL/GenBank/DDBJ whole genome shotgun (WGS) entry which is preliminary data.</text>
</comment>
<dbReference type="RefSeq" id="WP_346060886.1">
    <property type="nucleotide sequence ID" value="NZ_BAAADR010000002.1"/>
</dbReference>
<proteinExistence type="predicted"/>
<keyword evidence="2" id="KW-1185">Reference proteome</keyword>
<dbReference type="EMBL" id="JBHSZP010000014">
    <property type="protein sequence ID" value="MFC7089511.1"/>
    <property type="molecule type" value="Genomic_DNA"/>
</dbReference>
<protein>
    <submittedName>
        <fullName evidence="1">Uncharacterized protein</fullName>
    </submittedName>
</protein>
<dbReference type="Proteomes" id="UP001596411">
    <property type="component" value="Unassembled WGS sequence"/>
</dbReference>
<accession>A0ABW2ETZ2</accession>
<sequence length="143" mass="15776">MTLPYAKPPASIDRPERLRDYLQGDRVLRELETYAPAALDRLIEDLSHPLSGPFERAVARALGAECLPGFVPAATLMPTMLTRFGLPAELATEKALKAQRRTCNRCPQVGHCWQALRHGAQAEECRSFCPNAEAFTAIGEEEA</sequence>
<organism evidence="1 2">
    <name type="scientific">Halomonas salifodinae</name>
    <dbReference type="NCBI Taxonomy" id="438745"/>
    <lineage>
        <taxon>Bacteria</taxon>
        <taxon>Pseudomonadati</taxon>
        <taxon>Pseudomonadota</taxon>
        <taxon>Gammaproteobacteria</taxon>
        <taxon>Oceanospirillales</taxon>
        <taxon>Halomonadaceae</taxon>
        <taxon>Halomonas</taxon>
    </lineage>
</organism>
<gene>
    <name evidence="1" type="ORF">ACFQH5_08120</name>
</gene>
<reference evidence="2" key="1">
    <citation type="journal article" date="2019" name="Int. J. Syst. Evol. Microbiol.">
        <title>The Global Catalogue of Microorganisms (GCM) 10K type strain sequencing project: providing services to taxonomists for standard genome sequencing and annotation.</title>
        <authorList>
            <consortium name="The Broad Institute Genomics Platform"/>
            <consortium name="The Broad Institute Genome Sequencing Center for Infectious Disease"/>
            <person name="Wu L."/>
            <person name="Ma J."/>
        </authorList>
    </citation>
    <scope>NUCLEOTIDE SEQUENCE [LARGE SCALE GENOMIC DNA]</scope>
    <source>
        <strain evidence="2">CGMCC 1.13666</strain>
    </source>
</reference>
<name>A0ABW2ETZ2_9GAMM</name>